<dbReference type="InterPro" id="IPR028994">
    <property type="entry name" value="Integrin_alpha_N"/>
</dbReference>
<proteinExistence type="predicted"/>
<organism evidence="2 3">
    <name type="scientific">Rotaria sordida</name>
    <dbReference type="NCBI Taxonomy" id="392033"/>
    <lineage>
        <taxon>Eukaryota</taxon>
        <taxon>Metazoa</taxon>
        <taxon>Spiralia</taxon>
        <taxon>Gnathifera</taxon>
        <taxon>Rotifera</taxon>
        <taxon>Eurotatoria</taxon>
        <taxon>Bdelloidea</taxon>
        <taxon>Philodinida</taxon>
        <taxon>Philodinidae</taxon>
        <taxon>Rotaria</taxon>
    </lineage>
</organism>
<name>A0A818UIG1_9BILA</name>
<dbReference type="InterPro" id="IPR013517">
    <property type="entry name" value="FG-GAP"/>
</dbReference>
<dbReference type="PANTHER" id="PTHR46580">
    <property type="entry name" value="SENSOR KINASE-RELATED"/>
    <property type="match status" value="1"/>
</dbReference>
<sequence>YGNGSFARQVKYSTGTAPIFVAVGDVNNDSRLDIIVTNRDDNTTSVLLGYGNGSFTNQMIYSTGNLPLNVAVGDLNNDTRLDIVTNNYRDNTTLSSPIMAPTM</sequence>
<evidence type="ECO:0000313" key="2">
    <source>
        <dbReference type="EMBL" id="CAF3697587.1"/>
    </source>
</evidence>
<evidence type="ECO:0000313" key="3">
    <source>
        <dbReference type="Proteomes" id="UP000663823"/>
    </source>
</evidence>
<evidence type="ECO:0008006" key="4">
    <source>
        <dbReference type="Google" id="ProtNLM"/>
    </source>
</evidence>
<dbReference type="SUPFAM" id="SSF69318">
    <property type="entry name" value="Integrin alpha N-terminal domain"/>
    <property type="match status" value="1"/>
</dbReference>
<gene>
    <name evidence="2" type="ORF">OTI717_LOCUS12309</name>
</gene>
<keyword evidence="1" id="KW-0732">Signal</keyword>
<dbReference type="AlphaFoldDB" id="A0A818UIG1"/>
<dbReference type="Proteomes" id="UP000663823">
    <property type="component" value="Unassembled WGS sequence"/>
</dbReference>
<dbReference type="EMBL" id="CAJOAX010001231">
    <property type="protein sequence ID" value="CAF3697587.1"/>
    <property type="molecule type" value="Genomic_DNA"/>
</dbReference>
<comment type="caution">
    <text evidence="2">The sequence shown here is derived from an EMBL/GenBank/DDBJ whole genome shotgun (WGS) entry which is preliminary data.</text>
</comment>
<accession>A0A818UIG1</accession>
<evidence type="ECO:0000256" key="1">
    <source>
        <dbReference type="ARBA" id="ARBA00022729"/>
    </source>
</evidence>
<feature type="non-terminal residue" evidence="2">
    <location>
        <position position="1"/>
    </location>
</feature>
<reference evidence="2" key="1">
    <citation type="submission" date="2021-02" db="EMBL/GenBank/DDBJ databases">
        <authorList>
            <person name="Nowell W R."/>
        </authorList>
    </citation>
    <scope>NUCLEOTIDE SEQUENCE</scope>
</reference>
<dbReference type="Pfam" id="PF13517">
    <property type="entry name" value="FG-GAP_3"/>
    <property type="match status" value="1"/>
</dbReference>
<dbReference type="Gene3D" id="2.30.30.100">
    <property type="match status" value="1"/>
</dbReference>
<protein>
    <recommendedName>
        <fullName evidence="4">VCBS repeat-containing protein</fullName>
    </recommendedName>
</protein>